<proteinExistence type="predicted"/>
<evidence type="ECO:0008006" key="3">
    <source>
        <dbReference type="Google" id="ProtNLM"/>
    </source>
</evidence>
<dbReference type="EMBL" id="CABVGZ010000034">
    <property type="protein sequence ID" value="VVM99241.1"/>
    <property type="molecule type" value="Genomic_DNA"/>
</dbReference>
<accession>A0A5E6U0Q6</accession>
<evidence type="ECO:0000313" key="2">
    <source>
        <dbReference type="Proteomes" id="UP000326241"/>
    </source>
</evidence>
<gene>
    <name evidence="1" type="ORF">PS624_03238</name>
</gene>
<dbReference type="Proteomes" id="UP000326241">
    <property type="component" value="Unassembled WGS sequence"/>
</dbReference>
<dbReference type="Pfam" id="PF03245">
    <property type="entry name" value="Phage_lysis"/>
    <property type="match status" value="1"/>
</dbReference>
<dbReference type="RefSeq" id="WP_150775366.1">
    <property type="nucleotide sequence ID" value="NZ_CABVGZ010000034.1"/>
</dbReference>
<evidence type="ECO:0000313" key="1">
    <source>
        <dbReference type="EMBL" id="VVM99241.1"/>
    </source>
</evidence>
<dbReference type="AlphaFoldDB" id="A0A5E6U0Q6"/>
<reference evidence="1 2" key="1">
    <citation type="submission" date="2019-09" db="EMBL/GenBank/DDBJ databases">
        <authorList>
            <person name="Chandra G."/>
            <person name="Truman W A."/>
        </authorList>
    </citation>
    <scope>NUCLEOTIDE SEQUENCE [LARGE SCALE GENOMIC DNA]</scope>
    <source>
        <strain evidence="1">PS624</strain>
    </source>
</reference>
<dbReference type="InterPro" id="IPR004929">
    <property type="entry name" value="I-spanin"/>
</dbReference>
<name>A0A5E6U0Q6_PSEFL</name>
<dbReference type="GO" id="GO:0044659">
    <property type="term" value="P:viral release from host cell by cytolysis"/>
    <property type="evidence" value="ECO:0007669"/>
    <property type="project" value="InterPro"/>
</dbReference>
<organism evidence="1 2">
    <name type="scientific">Pseudomonas fluorescens</name>
    <dbReference type="NCBI Taxonomy" id="294"/>
    <lineage>
        <taxon>Bacteria</taxon>
        <taxon>Pseudomonadati</taxon>
        <taxon>Pseudomonadota</taxon>
        <taxon>Gammaproteobacteria</taxon>
        <taxon>Pseudomonadales</taxon>
        <taxon>Pseudomonadaceae</taxon>
        <taxon>Pseudomonas</taxon>
    </lineage>
</organism>
<protein>
    <recommendedName>
        <fullName evidence="3">Lysis protein</fullName>
    </recommendedName>
</protein>
<sequence length="196" mass="21504">MRFGELIPAPYRLLAKGVLLIVLVGGSASITWQVQDWRYGKQLAEQARLHTETLNQLALATVAQQRAEQDKRLALEQRLATSEQTHYRALSDAQRDQGRLRDRLATSDLRLSVLIAADSTSGCDVPKATGASGVDHAAVRARLDPAHAQRIVAITDEGDRGLIALQACQAYVRELGDGFVTKPFPAHVEQSSRQQK</sequence>